<evidence type="ECO:0000259" key="4">
    <source>
        <dbReference type="PROSITE" id="PS50296"/>
    </source>
</evidence>
<keyword evidence="2" id="KW-0810">Translation regulation</keyword>
<dbReference type="EMBL" id="JXBL01000001">
    <property type="protein sequence ID" value="KIE41372.1"/>
    <property type="molecule type" value="Genomic_DNA"/>
</dbReference>
<protein>
    <submittedName>
        <fullName evidence="5">Translation initiation factor SUI1</fullName>
    </submittedName>
</protein>
<evidence type="ECO:0000313" key="5">
    <source>
        <dbReference type="EMBL" id="KIE41372.1"/>
    </source>
</evidence>
<dbReference type="CDD" id="cd11567">
    <property type="entry name" value="YciH_like"/>
    <property type="match status" value="1"/>
</dbReference>
<dbReference type="PANTHER" id="PTHR12789:SF0">
    <property type="entry name" value="DENSITY-REGULATED PROTEIN"/>
    <property type="match status" value="1"/>
</dbReference>
<gene>
    <name evidence="5" type="ORF">SE37_01370</name>
</gene>
<dbReference type="NCBIfam" id="NF005297">
    <property type="entry name" value="PRK06824.1"/>
    <property type="match status" value="1"/>
</dbReference>
<dbReference type="PIRSF" id="PIRSF037511">
    <property type="entry name" value="Transl_init_SUI1_pro"/>
    <property type="match status" value="1"/>
</dbReference>
<dbReference type="GO" id="GO:0006417">
    <property type="term" value="P:regulation of translation"/>
    <property type="evidence" value="ECO:0007669"/>
    <property type="project" value="UniProtKB-KW"/>
</dbReference>
<evidence type="ECO:0000256" key="1">
    <source>
        <dbReference type="ARBA" id="ARBA00005422"/>
    </source>
</evidence>
<dbReference type="PANTHER" id="PTHR12789">
    <property type="entry name" value="DENSITY-REGULATED PROTEIN HOMOLOG"/>
    <property type="match status" value="1"/>
</dbReference>
<dbReference type="InterPro" id="IPR005872">
    <property type="entry name" value="SUI1_arc_bac"/>
</dbReference>
<dbReference type="GO" id="GO:0003729">
    <property type="term" value="F:mRNA binding"/>
    <property type="evidence" value="ECO:0007669"/>
    <property type="project" value="TreeGrafter"/>
</dbReference>
<dbReference type="GO" id="GO:0003743">
    <property type="term" value="F:translation initiation factor activity"/>
    <property type="evidence" value="ECO:0007669"/>
    <property type="project" value="UniProtKB-KW"/>
</dbReference>
<dbReference type="SUPFAM" id="SSF55159">
    <property type="entry name" value="eIF1-like"/>
    <property type="match status" value="1"/>
</dbReference>
<evidence type="ECO:0000256" key="3">
    <source>
        <dbReference type="ARBA" id="ARBA00022917"/>
    </source>
</evidence>
<proteinExistence type="inferred from homology"/>
<keyword evidence="6" id="KW-1185">Reference proteome</keyword>
<dbReference type="PROSITE" id="PS50296">
    <property type="entry name" value="SUI1"/>
    <property type="match status" value="1"/>
</dbReference>
<organism evidence="5 6">
    <name type="scientific">Geobacter soli</name>
    <dbReference type="NCBI Taxonomy" id="1510391"/>
    <lineage>
        <taxon>Bacteria</taxon>
        <taxon>Pseudomonadati</taxon>
        <taxon>Thermodesulfobacteriota</taxon>
        <taxon>Desulfuromonadia</taxon>
        <taxon>Geobacterales</taxon>
        <taxon>Geobacteraceae</taxon>
        <taxon>Geobacter</taxon>
    </lineage>
</organism>
<feature type="domain" description="SUI1" evidence="4">
    <location>
        <begin position="50"/>
        <end position="113"/>
    </location>
</feature>
<comment type="similarity">
    <text evidence="1">Belongs to the SUI1 family.</text>
</comment>
<dbReference type="FunFam" id="3.30.780.10:FF:000002">
    <property type="entry name" value="Stress response translation initiation inhibitor"/>
    <property type="match status" value="1"/>
</dbReference>
<name>A0A0C1QL82_9BACT</name>
<dbReference type="Proteomes" id="UP000031433">
    <property type="component" value="Unassembled WGS sequence"/>
</dbReference>
<comment type="caution">
    <text evidence="5">The sequence shown here is derived from an EMBL/GenBank/DDBJ whole genome shotgun (WGS) entry which is preliminary data.</text>
</comment>
<keyword evidence="5" id="KW-0396">Initiation factor</keyword>
<evidence type="ECO:0000313" key="6">
    <source>
        <dbReference type="Proteomes" id="UP000031433"/>
    </source>
</evidence>
<evidence type="ECO:0000256" key="2">
    <source>
        <dbReference type="ARBA" id="ARBA00022845"/>
    </source>
</evidence>
<dbReference type="InterPro" id="IPR050318">
    <property type="entry name" value="DENR/SUI1_TIF"/>
</dbReference>
<dbReference type="GO" id="GO:0002188">
    <property type="term" value="P:translation reinitiation"/>
    <property type="evidence" value="ECO:0007669"/>
    <property type="project" value="TreeGrafter"/>
</dbReference>
<dbReference type="InterPro" id="IPR036877">
    <property type="entry name" value="SUI1_dom_sf"/>
</dbReference>
<accession>A0A0C1QL82</accession>
<dbReference type="Gene3D" id="3.30.780.10">
    <property type="entry name" value="SUI1-like domain"/>
    <property type="match status" value="1"/>
</dbReference>
<reference evidence="5 6" key="1">
    <citation type="submission" date="2015-01" db="EMBL/GenBank/DDBJ databases">
        <title>Genome sequence of the anaerobic bacterium Geobacter soli GSS01, a dissimilatory Fe(III) reducer from soil.</title>
        <authorList>
            <person name="Yang G."/>
            <person name="Zhou S."/>
        </authorList>
    </citation>
    <scope>NUCLEOTIDE SEQUENCE [LARGE SCALE GENOMIC DNA]</scope>
    <source>
        <strain evidence="5 6">GSS01</strain>
    </source>
</reference>
<dbReference type="GO" id="GO:0001731">
    <property type="term" value="P:formation of translation preinitiation complex"/>
    <property type="evidence" value="ECO:0007669"/>
    <property type="project" value="TreeGrafter"/>
</dbReference>
<keyword evidence="3" id="KW-0648">Protein biosynthesis</keyword>
<dbReference type="AlphaFoldDB" id="A0A0C1QL82"/>
<dbReference type="InterPro" id="IPR001950">
    <property type="entry name" value="SUI1"/>
</dbReference>
<dbReference type="RefSeq" id="WP_039643064.1">
    <property type="nucleotide sequence ID" value="NZ_JXBL01000001.1"/>
</dbReference>
<dbReference type="Pfam" id="PF01253">
    <property type="entry name" value="SUI1"/>
    <property type="match status" value="1"/>
</dbReference>
<sequence>MKGKSSSGATLVWSSEHGRICPGCGKPVAACSCRKKGAAPAGDGIVRVRRETKGRGGKTVTVITGVPLDEAGVRELAGELKRRCGTGGTVKEGGMEIQGDHADLLVAELTRRGFTVKRAGG</sequence>